<keyword evidence="1" id="KW-0472">Membrane</keyword>
<dbReference type="EMBL" id="BARV01000115">
    <property type="protein sequence ID" value="GAH93628.1"/>
    <property type="molecule type" value="Genomic_DNA"/>
</dbReference>
<dbReference type="AlphaFoldDB" id="X1LHK6"/>
<comment type="caution">
    <text evidence="2">The sequence shown here is derived from an EMBL/GenBank/DDBJ whole genome shotgun (WGS) entry which is preliminary data.</text>
</comment>
<feature type="transmembrane region" description="Helical" evidence="1">
    <location>
        <begin position="397"/>
        <end position="415"/>
    </location>
</feature>
<feature type="transmembrane region" description="Helical" evidence="1">
    <location>
        <begin position="12"/>
        <end position="30"/>
    </location>
</feature>
<accession>X1LHK6</accession>
<keyword evidence="1" id="KW-0812">Transmembrane</keyword>
<evidence type="ECO:0000256" key="1">
    <source>
        <dbReference type="SAM" id="Phobius"/>
    </source>
</evidence>
<keyword evidence="1" id="KW-1133">Transmembrane helix</keyword>
<proteinExistence type="predicted"/>
<sequence>MPYADRNPNDDLIFFFKILIFVLLAFYLLFGITKTVFGAGEGDWVDLIGYYCAPETEAITPDGYYIFNEITSHYLGYVGLPDTSVKYGLTFEGVVGNSTYITSHSLGEVSKNPPFDKSETDNWTEQEPEQGDDFYVGIVALEEDCVWADLKIYFETGGTPPCSAYGTIPFKWGEVSDEINFDEPQGFQYGNAPIDLDISGDYFIAPGEIYWDGIQVEMTFYSPFGTTTPSVYYEYIVFQNSQNEGEGTFDSEVDDINWTAAIDGSYAYRARFYYEVYDYMGFSEWIYNEGLYYWIFSAGDYDLSTMPEMEDYFATTTDFGLLGNMFRDVLIYLFKPNESVLDFWRTIKDRVADKPPFGYYGLIRQAFDNFTSEATPAFTLASATSTAEYIFTPLKSGLGWILWILFGVWFLKRFVHFVV</sequence>
<organism evidence="2">
    <name type="scientific">marine sediment metagenome</name>
    <dbReference type="NCBI Taxonomy" id="412755"/>
    <lineage>
        <taxon>unclassified sequences</taxon>
        <taxon>metagenomes</taxon>
        <taxon>ecological metagenomes</taxon>
    </lineage>
</organism>
<name>X1LHK6_9ZZZZ</name>
<protein>
    <submittedName>
        <fullName evidence="2">Uncharacterized protein</fullName>
    </submittedName>
</protein>
<evidence type="ECO:0000313" key="2">
    <source>
        <dbReference type="EMBL" id="GAH93628.1"/>
    </source>
</evidence>
<reference evidence="2" key="1">
    <citation type="journal article" date="2014" name="Front. Microbiol.">
        <title>High frequency of phylogenetically diverse reductive dehalogenase-homologous genes in deep subseafloor sedimentary metagenomes.</title>
        <authorList>
            <person name="Kawai M."/>
            <person name="Futagami T."/>
            <person name="Toyoda A."/>
            <person name="Takaki Y."/>
            <person name="Nishi S."/>
            <person name="Hori S."/>
            <person name="Arai W."/>
            <person name="Tsubouchi T."/>
            <person name="Morono Y."/>
            <person name="Uchiyama I."/>
            <person name="Ito T."/>
            <person name="Fujiyama A."/>
            <person name="Inagaki F."/>
            <person name="Takami H."/>
        </authorList>
    </citation>
    <scope>NUCLEOTIDE SEQUENCE</scope>
    <source>
        <strain evidence="2">Expedition CK06-06</strain>
    </source>
</reference>
<gene>
    <name evidence="2" type="ORF">S06H3_00609</name>
</gene>